<dbReference type="PROSITE" id="PS50893">
    <property type="entry name" value="ABC_TRANSPORTER_2"/>
    <property type="match status" value="2"/>
</dbReference>
<accession>A0A942E6L6</accession>
<feature type="domain" description="ABC transporter" evidence="11">
    <location>
        <begin position="7"/>
        <end position="239"/>
    </location>
</feature>
<gene>
    <name evidence="12" type="ORF">KEU06_27040</name>
</gene>
<proteinExistence type="inferred from homology"/>
<evidence type="ECO:0000256" key="1">
    <source>
        <dbReference type="ARBA" id="ARBA00004202"/>
    </source>
</evidence>
<keyword evidence="5" id="KW-0762">Sugar transport</keyword>
<evidence type="ECO:0000259" key="11">
    <source>
        <dbReference type="PROSITE" id="PS50893"/>
    </source>
</evidence>
<evidence type="ECO:0000256" key="10">
    <source>
        <dbReference type="ARBA" id="ARBA00023136"/>
    </source>
</evidence>
<reference evidence="12" key="1">
    <citation type="submission" date="2021-04" db="EMBL/GenBank/DDBJ databases">
        <title>Pseudaminobacter soli sp. nov., isolated from paddy soil contaminated by heavy metals.</title>
        <authorList>
            <person name="Zhang K."/>
        </authorList>
    </citation>
    <scope>NUCLEOTIDE SEQUENCE</scope>
    <source>
        <strain evidence="12">19-2017</strain>
    </source>
</reference>
<dbReference type="CDD" id="cd03215">
    <property type="entry name" value="ABC_Carb_Monos_II"/>
    <property type="match status" value="1"/>
</dbReference>
<dbReference type="GO" id="GO:0005524">
    <property type="term" value="F:ATP binding"/>
    <property type="evidence" value="ECO:0007669"/>
    <property type="project" value="UniProtKB-KW"/>
</dbReference>
<dbReference type="PANTHER" id="PTHR43790">
    <property type="entry name" value="CARBOHYDRATE TRANSPORT ATP-BINDING PROTEIN MG119-RELATED"/>
    <property type="match status" value="1"/>
</dbReference>
<dbReference type="InterPro" id="IPR017871">
    <property type="entry name" value="ABC_transporter-like_CS"/>
</dbReference>
<dbReference type="SUPFAM" id="SSF52540">
    <property type="entry name" value="P-loop containing nucleoside triphosphate hydrolases"/>
    <property type="match status" value="2"/>
</dbReference>
<dbReference type="InterPro" id="IPR050107">
    <property type="entry name" value="ABC_carbohydrate_import_ATPase"/>
</dbReference>
<comment type="subcellular location">
    <subcellularLocation>
        <location evidence="1">Cell membrane</location>
        <topology evidence="1">Peripheral membrane protein</topology>
    </subcellularLocation>
</comment>
<dbReference type="RefSeq" id="WP_188257811.1">
    <property type="nucleotide sequence ID" value="NZ_JABVCF010000022.1"/>
</dbReference>
<dbReference type="Pfam" id="PF00005">
    <property type="entry name" value="ABC_tran"/>
    <property type="match status" value="2"/>
</dbReference>
<evidence type="ECO:0000256" key="8">
    <source>
        <dbReference type="ARBA" id="ARBA00022840"/>
    </source>
</evidence>
<keyword evidence="7" id="KW-0547">Nucleotide-binding</keyword>
<dbReference type="InterPro" id="IPR003439">
    <property type="entry name" value="ABC_transporter-like_ATP-bd"/>
</dbReference>
<keyword evidence="8 12" id="KW-0067">ATP-binding</keyword>
<dbReference type="GO" id="GO:0005886">
    <property type="term" value="C:plasma membrane"/>
    <property type="evidence" value="ECO:0007669"/>
    <property type="project" value="UniProtKB-SubCell"/>
</dbReference>
<comment type="caution">
    <text evidence="12">The sequence shown here is derived from an EMBL/GenBank/DDBJ whole genome shotgun (WGS) entry which is preliminary data.</text>
</comment>
<organism evidence="12 13">
    <name type="scientific">Pseudaminobacter soli</name>
    <name type="common">ex Zhang et al. 2022</name>
    <dbReference type="NCBI Taxonomy" id="2831468"/>
    <lineage>
        <taxon>Bacteria</taxon>
        <taxon>Pseudomonadati</taxon>
        <taxon>Pseudomonadota</taxon>
        <taxon>Alphaproteobacteria</taxon>
        <taxon>Hyphomicrobiales</taxon>
        <taxon>Phyllobacteriaceae</taxon>
        <taxon>Pseudaminobacter</taxon>
    </lineage>
</organism>
<evidence type="ECO:0000256" key="3">
    <source>
        <dbReference type="ARBA" id="ARBA00022448"/>
    </source>
</evidence>
<evidence type="ECO:0000256" key="7">
    <source>
        <dbReference type="ARBA" id="ARBA00022741"/>
    </source>
</evidence>
<dbReference type="InterPro" id="IPR027417">
    <property type="entry name" value="P-loop_NTPase"/>
</dbReference>
<evidence type="ECO:0000313" key="12">
    <source>
        <dbReference type="EMBL" id="MBS3652255.1"/>
    </source>
</evidence>
<dbReference type="SMART" id="SM00382">
    <property type="entry name" value="AAA"/>
    <property type="match status" value="2"/>
</dbReference>
<evidence type="ECO:0000256" key="4">
    <source>
        <dbReference type="ARBA" id="ARBA00022475"/>
    </source>
</evidence>
<keyword evidence="6" id="KW-0677">Repeat</keyword>
<dbReference type="EMBL" id="JAGWCR010000022">
    <property type="protein sequence ID" value="MBS3652255.1"/>
    <property type="molecule type" value="Genomic_DNA"/>
</dbReference>
<evidence type="ECO:0000256" key="5">
    <source>
        <dbReference type="ARBA" id="ARBA00022597"/>
    </source>
</evidence>
<keyword evidence="10" id="KW-0472">Membrane</keyword>
<dbReference type="PROSITE" id="PS00211">
    <property type="entry name" value="ABC_TRANSPORTER_1"/>
    <property type="match status" value="1"/>
</dbReference>
<evidence type="ECO:0000256" key="2">
    <source>
        <dbReference type="ARBA" id="ARBA00005417"/>
    </source>
</evidence>
<dbReference type="CDD" id="cd03216">
    <property type="entry name" value="ABC_Carb_Monos_I"/>
    <property type="match status" value="1"/>
</dbReference>
<dbReference type="FunFam" id="3.40.50.300:FF:000127">
    <property type="entry name" value="Ribose import ATP-binding protein RbsA"/>
    <property type="match status" value="1"/>
</dbReference>
<name>A0A942E6L6_9HYPH</name>
<dbReference type="InterPro" id="IPR003593">
    <property type="entry name" value="AAA+_ATPase"/>
</dbReference>
<evidence type="ECO:0000313" key="13">
    <source>
        <dbReference type="Proteomes" id="UP000680348"/>
    </source>
</evidence>
<feature type="domain" description="ABC transporter" evidence="11">
    <location>
        <begin position="257"/>
        <end position="500"/>
    </location>
</feature>
<protein>
    <submittedName>
        <fullName evidence="12">ABC transporter ATP-binding protein</fullName>
    </submittedName>
</protein>
<evidence type="ECO:0000256" key="9">
    <source>
        <dbReference type="ARBA" id="ARBA00022967"/>
    </source>
</evidence>
<dbReference type="Gene3D" id="3.40.50.300">
    <property type="entry name" value="P-loop containing nucleotide triphosphate hydrolases"/>
    <property type="match status" value="2"/>
</dbReference>
<comment type="similarity">
    <text evidence="2">Belongs to the ABC transporter superfamily.</text>
</comment>
<keyword evidence="13" id="KW-1185">Reference proteome</keyword>
<dbReference type="AlphaFoldDB" id="A0A942E6L6"/>
<keyword evidence="3" id="KW-0813">Transport</keyword>
<evidence type="ECO:0000256" key="6">
    <source>
        <dbReference type="ARBA" id="ARBA00022737"/>
    </source>
</evidence>
<dbReference type="PANTHER" id="PTHR43790:SF4">
    <property type="entry name" value="GUANOSINE IMPORT ATP-BINDING PROTEIN NUPO"/>
    <property type="match status" value="1"/>
</dbReference>
<sequence length="505" mass="54067">MASQPRLSVRGLTKRFGALVANDDVSLNVEPGELHCLLGENGAGKSTLSSCLYGLYQPDHGEIQVDGQPVHLRSPADALRAGIGMVHQHFVLVPGFTVLENIAVGTGSGWRFDRAAAKARVLAICQAYGIELEPDRAVGDLSVGGQQWVEIVKVLYTGARLLILDEPTAVLTPDESRKLFAVIERLKADGISILLISHKMAEVMQSDRVSVLRRGRLVGTVRTADVTRDDLTTMMIGQRIAPASRSSDGGGVGGAVLSVRGLSKERQGRRVLDDISFEVAQGEIFGIAGVSGNGQDDLFECLCGLAAPDEGSFSVAGAEVRASSPADVAALGVGYVPSDRFRDGLVGDLSIEENLVLGQHWSARWRRGPFLDRNGLEKNGRDAIAGYSIAATGPDAICRRLSGGNAQKVILAREFGKADRLLLCNQPTRGLDVGAIGFVHRELLRKRDEGCAIVLASEELDDLFALCSRIGVFFRGRLLKVLDRDRTSHDEIGRLMAGQESVVAA</sequence>
<keyword evidence="4" id="KW-1003">Cell membrane</keyword>
<keyword evidence="9" id="KW-1278">Translocase</keyword>
<dbReference type="Proteomes" id="UP000680348">
    <property type="component" value="Unassembled WGS sequence"/>
</dbReference>
<dbReference type="GO" id="GO:0016887">
    <property type="term" value="F:ATP hydrolysis activity"/>
    <property type="evidence" value="ECO:0007669"/>
    <property type="project" value="InterPro"/>
</dbReference>